<sequence length="142" mass="15498">MVTSKSVTWTVALFELVASCAAFFGSLSIVCAQFQSTSIYVDKQTPSRPLIAICIGSLLLILFTVFTMMGLSKGKPLFMVPRILLLVTIPFKCLVPVVNYKRVRTKEGATDALDVLRTHPGNSNTAIVQAALVTLRSFCYFG</sequence>
<keyword evidence="1" id="KW-0472">Membrane</keyword>
<reference evidence="4" key="1">
    <citation type="submission" date="2016-06" db="UniProtKB">
        <authorList>
            <consortium name="WormBaseParasite"/>
        </authorList>
    </citation>
    <scope>IDENTIFICATION</scope>
</reference>
<accession>A0A183EM29</accession>
<name>A0A183EM29_9BILA</name>
<keyword evidence="3" id="KW-1185">Reference proteome</keyword>
<gene>
    <name evidence="2" type="ORF">GPUH_LOCUS22019</name>
</gene>
<keyword evidence="1" id="KW-0812">Transmembrane</keyword>
<proteinExistence type="predicted"/>
<feature type="transmembrane region" description="Helical" evidence="1">
    <location>
        <begin position="50"/>
        <end position="71"/>
    </location>
</feature>
<evidence type="ECO:0000313" key="2">
    <source>
        <dbReference type="EMBL" id="VDN39334.1"/>
    </source>
</evidence>
<evidence type="ECO:0000256" key="1">
    <source>
        <dbReference type="SAM" id="Phobius"/>
    </source>
</evidence>
<feature type="transmembrane region" description="Helical" evidence="1">
    <location>
        <begin position="77"/>
        <end position="98"/>
    </location>
</feature>
<organism evidence="4">
    <name type="scientific">Gongylonema pulchrum</name>
    <dbReference type="NCBI Taxonomy" id="637853"/>
    <lineage>
        <taxon>Eukaryota</taxon>
        <taxon>Metazoa</taxon>
        <taxon>Ecdysozoa</taxon>
        <taxon>Nematoda</taxon>
        <taxon>Chromadorea</taxon>
        <taxon>Rhabditida</taxon>
        <taxon>Spirurina</taxon>
        <taxon>Spiruromorpha</taxon>
        <taxon>Spiruroidea</taxon>
        <taxon>Gongylonematidae</taxon>
        <taxon>Gongylonema</taxon>
    </lineage>
</organism>
<keyword evidence="1" id="KW-1133">Transmembrane helix</keyword>
<dbReference type="AlphaFoldDB" id="A0A183EM29"/>
<evidence type="ECO:0000313" key="3">
    <source>
        <dbReference type="Proteomes" id="UP000271098"/>
    </source>
</evidence>
<feature type="transmembrane region" description="Helical" evidence="1">
    <location>
        <begin position="6"/>
        <end position="30"/>
    </location>
</feature>
<reference evidence="2 3" key="2">
    <citation type="submission" date="2018-11" db="EMBL/GenBank/DDBJ databases">
        <authorList>
            <consortium name="Pathogen Informatics"/>
        </authorList>
    </citation>
    <scope>NUCLEOTIDE SEQUENCE [LARGE SCALE GENOMIC DNA]</scope>
</reference>
<dbReference type="WBParaSite" id="GPUH_0002204701-mRNA-1">
    <property type="protein sequence ID" value="GPUH_0002204701-mRNA-1"/>
    <property type="gene ID" value="GPUH_0002204701"/>
</dbReference>
<evidence type="ECO:0000313" key="4">
    <source>
        <dbReference type="WBParaSite" id="GPUH_0002204701-mRNA-1"/>
    </source>
</evidence>
<dbReference type="OrthoDB" id="5841292at2759"/>
<protein>
    <submittedName>
        <fullName evidence="4">Aa_trans domain-containing protein</fullName>
    </submittedName>
</protein>
<dbReference type="Proteomes" id="UP000271098">
    <property type="component" value="Unassembled WGS sequence"/>
</dbReference>
<dbReference type="EMBL" id="UYRT01094037">
    <property type="protein sequence ID" value="VDN39334.1"/>
    <property type="molecule type" value="Genomic_DNA"/>
</dbReference>